<organism evidence="5 6">
    <name type="scientific">Cupriavidus respiraculi</name>
    <dbReference type="NCBI Taxonomy" id="195930"/>
    <lineage>
        <taxon>Bacteria</taxon>
        <taxon>Pseudomonadati</taxon>
        <taxon>Pseudomonadota</taxon>
        <taxon>Betaproteobacteria</taxon>
        <taxon>Burkholderiales</taxon>
        <taxon>Burkholderiaceae</taxon>
        <taxon>Cupriavidus</taxon>
    </lineage>
</organism>
<dbReference type="EMBL" id="CAJZAH010000002">
    <property type="protein sequence ID" value="CAG9173975.1"/>
    <property type="molecule type" value="Genomic_DNA"/>
</dbReference>
<keyword evidence="6" id="KW-1185">Reference proteome</keyword>
<dbReference type="GO" id="GO:0047429">
    <property type="term" value="F:nucleoside triphosphate diphosphatase activity"/>
    <property type="evidence" value="ECO:0007669"/>
    <property type="project" value="UniProtKB-EC"/>
</dbReference>
<comment type="caution">
    <text evidence="5">The sequence shown here is derived from an EMBL/GenBank/DDBJ whole genome shotgun (WGS) entry which is preliminary data.</text>
</comment>
<dbReference type="PIRSF" id="PIRSF006305">
    <property type="entry name" value="Maf"/>
    <property type="match status" value="1"/>
</dbReference>
<dbReference type="SUPFAM" id="SSF52972">
    <property type="entry name" value="ITPase-like"/>
    <property type="match status" value="1"/>
</dbReference>
<evidence type="ECO:0000256" key="2">
    <source>
        <dbReference type="ARBA" id="ARBA00022801"/>
    </source>
</evidence>
<feature type="site" description="Important for substrate specificity" evidence="4">
    <location>
        <position position="165"/>
    </location>
</feature>
<comment type="function">
    <text evidence="4">Nucleoside triphosphate pyrophosphatase that hydrolyzes dTTP and UTP. May have a dual role in cell division arrest and in preventing the incorporation of modified nucleotides into cellular nucleic acids.</text>
</comment>
<comment type="catalytic activity">
    <reaction evidence="4">
        <text>dTTP + H2O = dTMP + diphosphate + H(+)</text>
        <dbReference type="Rhea" id="RHEA:28534"/>
        <dbReference type="ChEBI" id="CHEBI:15377"/>
        <dbReference type="ChEBI" id="CHEBI:15378"/>
        <dbReference type="ChEBI" id="CHEBI:33019"/>
        <dbReference type="ChEBI" id="CHEBI:37568"/>
        <dbReference type="ChEBI" id="CHEBI:63528"/>
        <dbReference type="EC" id="3.6.1.9"/>
    </reaction>
</comment>
<comment type="caution">
    <text evidence="4">Lacks conserved residue(s) required for the propagation of feature annotation.</text>
</comment>
<sequence length="201" mass="21781">MIHPYVYLASQSPRRRELLSQLGVSFELLLADDDEDAEALEAVLPGETPDDYVQRVCALKAEAALRRRERRALPEAPILTSDTTVCLGGAILGKPDDADHATRMLTALSGMTHRVLTAVTVVSTFGAHHALSVSEVTFRPMDEDEIARYVASGEPVGKAGAYGIQGRAAEFVQRIAGSYSGIMGLPLFETAALLRQARLRF</sequence>
<dbReference type="Proteomes" id="UP000721236">
    <property type="component" value="Unassembled WGS sequence"/>
</dbReference>
<keyword evidence="4" id="KW-0963">Cytoplasm</keyword>
<name>A0ABM8X268_9BURK</name>
<comment type="catalytic activity">
    <reaction evidence="4">
        <text>UTP + H2O = UMP + diphosphate + H(+)</text>
        <dbReference type="Rhea" id="RHEA:29395"/>
        <dbReference type="ChEBI" id="CHEBI:15377"/>
        <dbReference type="ChEBI" id="CHEBI:15378"/>
        <dbReference type="ChEBI" id="CHEBI:33019"/>
        <dbReference type="ChEBI" id="CHEBI:46398"/>
        <dbReference type="ChEBI" id="CHEBI:57865"/>
        <dbReference type="EC" id="3.6.1.9"/>
    </reaction>
</comment>
<dbReference type="InterPro" id="IPR003697">
    <property type="entry name" value="Maf-like"/>
</dbReference>
<dbReference type="Pfam" id="PF02545">
    <property type="entry name" value="Maf"/>
    <property type="match status" value="1"/>
</dbReference>
<dbReference type="HAMAP" id="MF_00528">
    <property type="entry name" value="Maf"/>
    <property type="match status" value="1"/>
</dbReference>
<protein>
    <recommendedName>
        <fullName evidence="4">dTTP/UTP pyrophosphatase</fullName>
        <shortName evidence="4">dTTPase/UTPase</shortName>
        <ecNumber evidence="4">3.6.1.9</ecNumber>
    </recommendedName>
    <alternativeName>
        <fullName evidence="4">Nucleoside triphosphate pyrophosphatase</fullName>
    </alternativeName>
    <alternativeName>
        <fullName evidence="4">Nucleotide pyrophosphatase</fullName>
        <shortName evidence="4">Nucleotide PPase</shortName>
    </alternativeName>
</protein>
<comment type="cofactor">
    <cofactor evidence="1 4">
        <name>a divalent metal cation</name>
        <dbReference type="ChEBI" id="CHEBI:60240"/>
    </cofactor>
</comment>
<evidence type="ECO:0000256" key="3">
    <source>
        <dbReference type="ARBA" id="ARBA00023080"/>
    </source>
</evidence>
<comment type="subcellular location">
    <subcellularLocation>
        <location evidence="4">Cytoplasm</location>
    </subcellularLocation>
</comment>
<evidence type="ECO:0000256" key="4">
    <source>
        <dbReference type="HAMAP-Rule" id="MF_00528"/>
    </source>
</evidence>
<keyword evidence="2 4" id="KW-0378">Hydrolase</keyword>
<reference evidence="5 6" key="1">
    <citation type="submission" date="2021-08" db="EMBL/GenBank/DDBJ databases">
        <authorList>
            <person name="Peeters C."/>
        </authorList>
    </citation>
    <scope>NUCLEOTIDE SEQUENCE [LARGE SCALE GENOMIC DNA]</scope>
    <source>
        <strain evidence="5 6">LMG 21510</strain>
    </source>
</reference>
<dbReference type="InterPro" id="IPR029001">
    <property type="entry name" value="ITPase-like_fam"/>
</dbReference>
<dbReference type="PANTHER" id="PTHR43213">
    <property type="entry name" value="BIFUNCTIONAL DTTP/UTP PYROPHOSPHATASE/METHYLTRANSFERASE PROTEIN-RELATED"/>
    <property type="match status" value="1"/>
</dbReference>
<proteinExistence type="inferred from homology"/>
<accession>A0ABM8X268</accession>
<feature type="active site" description="Proton acceptor" evidence="4">
    <location>
        <position position="82"/>
    </location>
</feature>
<dbReference type="CDD" id="cd00555">
    <property type="entry name" value="Maf"/>
    <property type="match status" value="1"/>
</dbReference>
<evidence type="ECO:0000313" key="6">
    <source>
        <dbReference type="Proteomes" id="UP000721236"/>
    </source>
</evidence>
<dbReference type="Gene3D" id="3.90.950.10">
    <property type="match status" value="1"/>
</dbReference>
<feature type="site" description="Important for substrate specificity" evidence="4">
    <location>
        <position position="14"/>
    </location>
</feature>
<gene>
    <name evidence="5" type="primary">yhdE</name>
    <name evidence="5" type="ORF">LMG21510_02407</name>
</gene>
<dbReference type="EC" id="3.6.1.9" evidence="4"/>
<evidence type="ECO:0000256" key="1">
    <source>
        <dbReference type="ARBA" id="ARBA00001968"/>
    </source>
</evidence>
<dbReference type="NCBIfam" id="TIGR00172">
    <property type="entry name" value="maf"/>
    <property type="match status" value="1"/>
</dbReference>
<dbReference type="PANTHER" id="PTHR43213:SF5">
    <property type="entry name" value="BIFUNCTIONAL DTTP_UTP PYROPHOSPHATASE_METHYLTRANSFERASE PROTEIN-RELATED"/>
    <property type="match status" value="1"/>
</dbReference>
<comment type="similarity">
    <text evidence="4">Belongs to the Maf family. YhdE subfamily.</text>
</comment>
<keyword evidence="3 4" id="KW-0546">Nucleotide metabolism</keyword>
<evidence type="ECO:0000313" key="5">
    <source>
        <dbReference type="EMBL" id="CAG9173975.1"/>
    </source>
</evidence>
<feature type="site" description="Important for substrate specificity" evidence="4">
    <location>
        <position position="83"/>
    </location>
</feature>